<dbReference type="RefSeq" id="WP_215617667.1">
    <property type="nucleotide sequence ID" value="NZ_JADOER010000004.1"/>
</dbReference>
<keyword evidence="2" id="KW-0547">Nucleotide-binding</keyword>
<evidence type="ECO:0000313" key="5">
    <source>
        <dbReference type="EMBL" id="MBT9311801.1"/>
    </source>
</evidence>
<evidence type="ECO:0000256" key="2">
    <source>
        <dbReference type="ARBA" id="ARBA00022806"/>
    </source>
</evidence>
<evidence type="ECO:0000313" key="6">
    <source>
        <dbReference type="Proteomes" id="UP001196661"/>
    </source>
</evidence>
<evidence type="ECO:0000259" key="4">
    <source>
        <dbReference type="Pfam" id="PF12705"/>
    </source>
</evidence>
<reference evidence="5 6" key="1">
    <citation type="journal article" date="2021" name="Mar. Drugs">
        <title>Genome Reduction and Secondary Metabolism of the Marine Sponge-Associated Cyanobacterium Leptothoe.</title>
        <authorList>
            <person name="Konstantinou D."/>
            <person name="Popin R.V."/>
            <person name="Fewer D.P."/>
            <person name="Sivonen K."/>
            <person name="Gkelis S."/>
        </authorList>
    </citation>
    <scope>NUCLEOTIDE SEQUENCE [LARGE SCALE GENOMIC DNA]</scope>
    <source>
        <strain evidence="5 6">TAU-MAC 1615</strain>
    </source>
</reference>
<keyword evidence="2" id="KW-0347">Helicase</keyword>
<proteinExistence type="predicted"/>
<feature type="domain" description="PD-(D/E)XK endonuclease-like" evidence="4">
    <location>
        <begin position="54"/>
        <end position="218"/>
    </location>
</feature>
<protein>
    <submittedName>
        <fullName evidence="5">PD-(D/E)XK nuclease family protein</fullName>
    </submittedName>
</protein>
<dbReference type="InterPro" id="IPR011604">
    <property type="entry name" value="PDDEXK-like_dom_sf"/>
</dbReference>
<evidence type="ECO:0000256" key="3">
    <source>
        <dbReference type="ARBA" id="ARBA00023204"/>
    </source>
</evidence>
<dbReference type="PANTHER" id="PTHR31340">
    <property type="entry name" value="MITOCHONDRIAL GENOME MAINTENANCE EXONUCLEASE 1"/>
    <property type="match status" value="1"/>
</dbReference>
<keyword evidence="2" id="KW-0378">Hydrolase</keyword>
<evidence type="ECO:0000256" key="1">
    <source>
        <dbReference type="ARBA" id="ARBA00022763"/>
    </source>
</evidence>
<keyword evidence="1" id="KW-0227">DNA damage</keyword>
<gene>
    <name evidence="5" type="ORF">IXB28_06255</name>
</gene>
<keyword evidence="2" id="KW-0067">ATP-binding</keyword>
<dbReference type="InterPro" id="IPR011335">
    <property type="entry name" value="Restrct_endonuc-II-like"/>
</dbReference>
<dbReference type="SUPFAM" id="SSF52980">
    <property type="entry name" value="Restriction endonuclease-like"/>
    <property type="match status" value="1"/>
</dbReference>
<sequence>MPFDQHQLLPHFTAKRVSVNRRRHFEVEGQRLPGVTTILSATKPREAKERLWRWRDRIGAEEANRITAKASRSGTRIHKVIKAYLRQEEWSLPEGTEGFWASIEPVLENIDQVLLVEGAVWHPLKFAGYPDALMVYDGQLLVCDWKTARRPKQEDWIEDYFLQVAAYCWAVNWVYRDHGIKVERAMVAIALEDSPAQLFKLEPESLGHHWRQFQQRLRQYYRFHALKG</sequence>
<keyword evidence="3" id="KW-0234">DNA repair</keyword>
<name>A0ABS5Y1W9_9CYAN</name>
<dbReference type="Gene3D" id="3.90.320.10">
    <property type="match status" value="1"/>
</dbReference>
<dbReference type="InterPro" id="IPR038726">
    <property type="entry name" value="PDDEXK_AddAB-type"/>
</dbReference>
<dbReference type="Pfam" id="PF12705">
    <property type="entry name" value="PDDEXK_1"/>
    <property type="match status" value="1"/>
</dbReference>
<accession>A0ABS5Y1W9</accession>
<dbReference type="PANTHER" id="PTHR31340:SF3">
    <property type="entry name" value="MITOCHONDRIAL GENOME MAINTENANCE EXONUCLEASE 1"/>
    <property type="match status" value="1"/>
</dbReference>
<organism evidence="5 6">
    <name type="scientific">Leptothoe kymatousa TAU-MAC 1615</name>
    <dbReference type="NCBI Taxonomy" id="2364775"/>
    <lineage>
        <taxon>Bacteria</taxon>
        <taxon>Bacillati</taxon>
        <taxon>Cyanobacteriota</taxon>
        <taxon>Cyanophyceae</taxon>
        <taxon>Nodosilineales</taxon>
        <taxon>Cymatolegaceae</taxon>
        <taxon>Leptothoe</taxon>
        <taxon>Leptothoe kymatousa</taxon>
    </lineage>
</organism>
<keyword evidence="6" id="KW-1185">Reference proteome</keyword>
<dbReference type="Proteomes" id="UP001196661">
    <property type="component" value="Unassembled WGS sequence"/>
</dbReference>
<comment type="caution">
    <text evidence="5">The sequence shown here is derived from an EMBL/GenBank/DDBJ whole genome shotgun (WGS) entry which is preliminary data.</text>
</comment>
<dbReference type="EMBL" id="JADOER010000004">
    <property type="protein sequence ID" value="MBT9311801.1"/>
    <property type="molecule type" value="Genomic_DNA"/>
</dbReference>